<reference evidence="2" key="1">
    <citation type="submission" date="2017-03" db="EMBL/GenBank/DDBJ databases">
        <title>Phytopthora megakarya and P. palmivora, two closely related causual agents of cacao black pod achieved similar genome size and gene model numbers by different mechanisms.</title>
        <authorList>
            <person name="Ali S."/>
            <person name="Shao J."/>
            <person name="Larry D.J."/>
            <person name="Kronmiller B."/>
            <person name="Shen D."/>
            <person name="Strem M.D."/>
            <person name="Melnick R.L."/>
            <person name="Guiltinan M.J."/>
            <person name="Tyler B.M."/>
            <person name="Meinhardt L.W."/>
            <person name="Bailey B.A."/>
        </authorList>
    </citation>
    <scope>NUCLEOTIDE SEQUENCE [LARGE SCALE GENOMIC DNA]</scope>
    <source>
        <strain evidence="2">zdho120</strain>
    </source>
</reference>
<evidence type="ECO:0000313" key="1">
    <source>
        <dbReference type="EMBL" id="OWY99369.1"/>
    </source>
</evidence>
<dbReference type="OrthoDB" id="112830at2759"/>
<proteinExistence type="predicted"/>
<sequence length="77" mass="8899">MVPAGIRLDFAHGSISLPDEVRIQLSGRRYLYSDKAMIVKLGQYLRIQPGGSAELPLRLRTSDHEKFWVNRPHDRRI</sequence>
<dbReference type="EMBL" id="NBNE01008553">
    <property type="protein sequence ID" value="OWY99369.1"/>
    <property type="molecule type" value="Genomic_DNA"/>
</dbReference>
<dbReference type="Proteomes" id="UP000198211">
    <property type="component" value="Unassembled WGS sequence"/>
</dbReference>
<protein>
    <recommendedName>
        <fullName evidence="3">Eukaryotic/viral aspartic protease</fullName>
    </recommendedName>
</protein>
<evidence type="ECO:0008006" key="3">
    <source>
        <dbReference type="Google" id="ProtNLM"/>
    </source>
</evidence>
<name>A0A225V4N3_9STRA</name>
<dbReference type="AlphaFoldDB" id="A0A225V4N3"/>
<organism evidence="1 2">
    <name type="scientific">Phytophthora megakarya</name>
    <dbReference type="NCBI Taxonomy" id="4795"/>
    <lineage>
        <taxon>Eukaryota</taxon>
        <taxon>Sar</taxon>
        <taxon>Stramenopiles</taxon>
        <taxon>Oomycota</taxon>
        <taxon>Peronosporomycetes</taxon>
        <taxon>Peronosporales</taxon>
        <taxon>Peronosporaceae</taxon>
        <taxon>Phytophthora</taxon>
    </lineage>
</organism>
<gene>
    <name evidence="1" type="ORF">PHMEG_00029634</name>
</gene>
<evidence type="ECO:0000313" key="2">
    <source>
        <dbReference type="Proteomes" id="UP000198211"/>
    </source>
</evidence>
<accession>A0A225V4N3</accession>
<comment type="caution">
    <text evidence="1">The sequence shown here is derived from an EMBL/GenBank/DDBJ whole genome shotgun (WGS) entry which is preliminary data.</text>
</comment>
<keyword evidence="2" id="KW-1185">Reference proteome</keyword>